<dbReference type="AlphaFoldDB" id="A0A0F0CJE4"/>
<keyword evidence="8" id="KW-0808">Transferase</keyword>
<keyword evidence="4 6" id="KW-0520">NAD</keyword>
<keyword evidence="9" id="KW-1185">Reference proteome</keyword>
<feature type="binding site" evidence="6">
    <location>
        <position position="36"/>
    </location>
    <ligand>
        <name>(6S)-NADPHX</name>
        <dbReference type="ChEBI" id="CHEBI:64076"/>
    </ligand>
</feature>
<keyword evidence="2 6" id="KW-0067">ATP-binding</keyword>
<keyword evidence="5 6" id="KW-0456">Lyase</keyword>
<dbReference type="HAMAP" id="MF_01965">
    <property type="entry name" value="NADHX_dehydratase"/>
    <property type="match status" value="1"/>
</dbReference>
<dbReference type="GO" id="GO:0005524">
    <property type="term" value="F:ATP binding"/>
    <property type="evidence" value="ECO:0007669"/>
    <property type="project" value="UniProtKB-KW"/>
</dbReference>
<evidence type="ECO:0000256" key="3">
    <source>
        <dbReference type="ARBA" id="ARBA00022857"/>
    </source>
</evidence>
<dbReference type="CDD" id="cd01171">
    <property type="entry name" value="YXKO-related"/>
    <property type="match status" value="1"/>
</dbReference>
<dbReference type="PANTHER" id="PTHR12592">
    <property type="entry name" value="ATP-DEPENDENT (S)-NAD(P)H-HYDRATE DEHYDRATASE FAMILY MEMBER"/>
    <property type="match status" value="1"/>
</dbReference>
<dbReference type="EMBL" id="JYNY01000584">
    <property type="protein sequence ID" value="KJJ83428.1"/>
    <property type="molecule type" value="Genomic_DNA"/>
</dbReference>
<evidence type="ECO:0000256" key="6">
    <source>
        <dbReference type="HAMAP-Rule" id="MF_01965"/>
    </source>
</evidence>
<feature type="binding site" evidence="6">
    <location>
        <position position="225"/>
    </location>
    <ligand>
        <name>(6S)-NADPHX</name>
        <dbReference type="ChEBI" id="CHEBI:64076"/>
    </ligand>
</feature>
<gene>
    <name evidence="6" type="primary">nnrD</name>
    <name evidence="8" type="ORF">OMAG_002694</name>
</gene>
<keyword evidence="8" id="KW-0418">Kinase</keyword>
<dbReference type="PATRIC" id="fig|1609969.3.peg.2909"/>
<keyword evidence="1 6" id="KW-0547">Nucleotide-binding</keyword>
<dbReference type="GO" id="GO:0046496">
    <property type="term" value="P:nicotinamide nucleotide metabolic process"/>
    <property type="evidence" value="ECO:0007669"/>
    <property type="project" value="UniProtKB-UniRule"/>
</dbReference>
<protein>
    <recommendedName>
        <fullName evidence="6">ADP-dependent (S)-NAD(P)H-hydrate dehydratase</fullName>
        <ecNumber evidence="6">4.2.1.136</ecNumber>
    </recommendedName>
    <alternativeName>
        <fullName evidence="6">ADP-dependent NAD(P)HX dehydratase</fullName>
    </alternativeName>
</protein>
<evidence type="ECO:0000259" key="7">
    <source>
        <dbReference type="PROSITE" id="PS51383"/>
    </source>
</evidence>
<dbReference type="NCBIfam" id="TIGR00196">
    <property type="entry name" value="yjeF_cterm"/>
    <property type="match status" value="1"/>
</dbReference>
<feature type="binding site" evidence="6">
    <location>
        <position position="224"/>
    </location>
    <ligand>
        <name>AMP</name>
        <dbReference type="ChEBI" id="CHEBI:456215"/>
    </ligand>
</feature>
<feature type="binding site" evidence="6">
    <location>
        <position position="158"/>
    </location>
    <ligand>
        <name>(6S)-NADPHX</name>
        <dbReference type="ChEBI" id="CHEBI:64076"/>
    </ligand>
</feature>
<sequence>MVTSHIEKISVRQDESHKGDYGKVLVVAGSIGMTGAAYLASQAALRAGSGLVTNAVPCSLNPIMAIKFIEVMTLALSENKNGTLNKKSVKEILEFSKKCDVSIVGPGMGRAKETRAVIIDLIRYLSTPLVLDADGLNAIEGKLSLFKKRKYKTVITPHPGEMARLIKKDVTFVQEHRTEIAKEIAETTGIVVCLKGHKTVVASPDGELYVNDTGNSGMATGGTGDVLAGIIASFIGQGIDIYSAVVVGVYLHGISGDIAAEKHGPFSMIAGDVIQALPDAFKKAGLY</sequence>
<name>A0A0F0CJE4_9BACT</name>
<dbReference type="PROSITE" id="PS01050">
    <property type="entry name" value="YJEF_C_2"/>
    <property type="match status" value="1"/>
</dbReference>
<comment type="cofactor">
    <cofactor evidence="6">
        <name>Mg(2+)</name>
        <dbReference type="ChEBI" id="CHEBI:18420"/>
    </cofactor>
</comment>
<dbReference type="GO" id="GO:0110051">
    <property type="term" value="P:metabolite repair"/>
    <property type="evidence" value="ECO:0007669"/>
    <property type="project" value="TreeGrafter"/>
</dbReference>
<evidence type="ECO:0000256" key="5">
    <source>
        <dbReference type="ARBA" id="ARBA00023239"/>
    </source>
</evidence>
<comment type="function">
    <text evidence="6">Catalyzes the dehydration of the S-form of NAD(P)HX at the expense of ADP, which is converted to AMP. Together with NAD(P)HX epimerase, which catalyzes the epimerization of the S- and R-forms, the enzyme allows the repair of both epimers of NAD(P)HX, a damaged form of NAD(P)H that is a result of enzymatic or heat-dependent hydration.</text>
</comment>
<comment type="caution">
    <text evidence="8">The sequence shown here is derived from an EMBL/GenBank/DDBJ whole genome shotgun (WGS) entry which is preliminary data.</text>
</comment>
<dbReference type="EC" id="4.2.1.136" evidence="6"/>
<comment type="subunit">
    <text evidence="6">Homotetramer.</text>
</comment>
<evidence type="ECO:0000313" key="8">
    <source>
        <dbReference type="EMBL" id="KJJ83428.1"/>
    </source>
</evidence>
<evidence type="ECO:0000256" key="1">
    <source>
        <dbReference type="ARBA" id="ARBA00022741"/>
    </source>
</evidence>
<accession>A0A0F0CJE4</accession>
<dbReference type="InterPro" id="IPR017953">
    <property type="entry name" value="Carbohydrate_kinase_pred_CS"/>
</dbReference>
<dbReference type="Gene3D" id="3.40.1190.20">
    <property type="match status" value="1"/>
</dbReference>
<dbReference type="PANTHER" id="PTHR12592:SF0">
    <property type="entry name" value="ATP-DEPENDENT (S)-NAD(P)H-HYDRATE DEHYDRATASE"/>
    <property type="match status" value="1"/>
</dbReference>
<feature type="binding site" evidence="6">
    <location>
        <begin position="195"/>
        <end position="199"/>
    </location>
    <ligand>
        <name>AMP</name>
        <dbReference type="ChEBI" id="CHEBI:456215"/>
    </ligand>
</feature>
<dbReference type="InterPro" id="IPR029056">
    <property type="entry name" value="Ribokinase-like"/>
</dbReference>
<evidence type="ECO:0000256" key="2">
    <source>
        <dbReference type="ARBA" id="ARBA00022840"/>
    </source>
</evidence>
<comment type="similarity">
    <text evidence="6">Belongs to the NnrD/CARKD family.</text>
</comment>
<dbReference type="SUPFAM" id="SSF53613">
    <property type="entry name" value="Ribokinase-like"/>
    <property type="match status" value="1"/>
</dbReference>
<dbReference type="GO" id="GO:0016301">
    <property type="term" value="F:kinase activity"/>
    <property type="evidence" value="ECO:0007669"/>
    <property type="project" value="UniProtKB-KW"/>
</dbReference>
<dbReference type="Pfam" id="PF01256">
    <property type="entry name" value="Carb_kinase"/>
    <property type="match status" value="1"/>
</dbReference>
<dbReference type="PROSITE" id="PS51383">
    <property type="entry name" value="YJEF_C_3"/>
    <property type="match status" value="1"/>
</dbReference>
<reference evidence="8 9" key="1">
    <citation type="submission" date="2015-02" db="EMBL/GenBank/DDBJ databases">
        <title>Single-cell genomics of uncultivated deep-branching MTB reveals a conserved set of magnetosome genes.</title>
        <authorList>
            <person name="Kolinko S."/>
            <person name="Richter M."/>
            <person name="Glockner F.O."/>
            <person name="Brachmann A."/>
            <person name="Schuler D."/>
        </authorList>
    </citation>
    <scope>NUCLEOTIDE SEQUENCE [LARGE SCALE GENOMIC DNA]</scope>
    <source>
        <strain evidence="8">SKK-01</strain>
    </source>
</reference>
<evidence type="ECO:0000313" key="9">
    <source>
        <dbReference type="Proteomes" id="UP000033428"/>
    </source>
</evidence>
<dbReference type="GO" id="GO:0052855">
    <property type="term" value="F:ADP-dependent NAD(P)H-hydrate dehydratase activity"/>
    <property type="evidence" value="ECO:0007669"/>
    <property type="project" value="UniProtKB-UniRule"/>
</dbReference>
<feature type="domain" description="YjeF C-terminal" evidence="7">
    <location>
        <begin position="1"/>
        <end position="284"/>
    </location>
</feature>
<dbReference type="InterPro" id="IPR000631">
    <property type="entry name" value="CARKD"/>
</dbReference>
<proteinExistence type="inferred from homology"/>
<keyword evidence="3 6" id="KW-0521">NADP</keyword>
<organism evidence="8 9">
    <name type="scientific">Candidatus Omnitrophus magneticus</name>
    <dbReference type="NCBI Taxonomy" id="1609969"/>
    <lineage>
        <taxon>Bacteria</taxon>
        <taxon>Pseudomonadati</taxon>
        <taxon>Candidatus Omnitrophota</taxon>
        <taxon>Candidatus Omnitrophus</taxon>
    </lineage>
</organism>
<comment type="catalytic activity">
    <reaction evidence="6">
        <text>(6S)-NADPHX + ADP = AMP + phosphate + NADPH + H(+)</text>
        <dbReference type="Rhea" id="RHEA:32235"/>
        <dbReference type="ChEBI" id="CHEBI:15378"/>
        <dbReference type="ChEBI" id="CHEBI:43474"/>
        <dbReference type="ChEBI" id="CHEBI:57783"/>
        <dbReference type="ChEBI" id="CHEBI:64076"/>
        <dbReference type="ChEBI" id="CHEBI:456215"/>
        <dbReference type="ChEBI" id="CHEBI:456216"/>
        <dbReference type="EC" id="4.2.1.136"/>
    </reaction>
</comment>
<comment type="catalytic activity">
    <reaction evidence="6">
        <text>(6S)-NADHX + ADP = AMP + phosphate + NADH + H(+)</text>
        <dbReference type="Rhea" id="RHEA:32223"/>
        <dbReference type="ChEBI" id="CHEBI:15378"/>
        <dbReference type="ChEBI" id="CHEBI:43474"/>
        <dbReference type="ChEBI" id="CHEBI:57945"/>
        <dbReference type="ChEBI" id="CHEBI:64074"/>
        <dbReference type="ChEBI" id="CHEBI:456215"/>
        <dbReference type="ChEBI" id="CHEBI:456216"/>
        <dbReference type="EC" id="4.2.1.136"/>
    </reaction>
</comment>
<feature type="binding site" evidence="6">
    <location>
        <position position="107"/>
    </location>
    <ligand>
        <name>(6S)-NADPHX</name>
        <dbReference type="ChEBI" id="CHEBI:64076"/>
    </ligand>
</feature>
<evidence type="ECO:0000256" key="4">
    <source>
        <dbReference type="ARBA" id="ARBA00023027"/>
    </source>
</evidence>
<dbReference type="Proteomes" id="UP000033428">
    <property type="component" value="Unassembled WGS sequence"/>
</dbReference>
<dbReference type="GO" id="GO:0052856">
    <property type="term" value="F:NAD(P)HX epimerase activity"/>
    <property type="evidence" value="ECO:0007669"/>
    <property type="project" value="TreeGrafter"/>
</dbReference>